<evidence type="ECO:0000313" key="2">
    <source>
        <dbReference type="Proteomes" id="UP000699462"/>
    </source>
</evidence>
<reference evidence="1 2" key="1">
    <citation type="submission" date="2019-07" db="EMBL/GenBank/DDBJ databases">
        <title>Annotation for the trematode Paragonimus westermani.</title>
        <authorList>
            <person name="Choi Y.-J."/>
        </authorList>
    </citation>
    <scope>NUCLEOTIDE SEQUENCE [LARGE SCALE GENOMIC DNA]</scope>
    <source>
        <strain evidence="1">180907_Pwestermani</strain>
    </source>
</reference>
<dbReference type="OrthoDB" id="6279852at2759"/>
<evidence type="ECO:0000313" key="1">
    <source>
        <dbReference type="EMBL" id="KAF8563025.1"/>
    </source>
</evidence>
<dbReference type="AlphaFoldDB" id="A0A8T0D5A1"/>
<name>A0A8T0D5A1_9TREM</name>
<dbReference type="Proteomes" id="UP000699462">
    <property type="component" value="Unassembled WGS sequence"/>
</dbReference>
<keyword evidence="2" id="KW-1185">Reference proteome</keyword>
<accession>A0A8T0D5A1</accession>
<gene>
    <name evidence="1" type="ORF">P879_11580</name>
</gene>
<proteinExistence type="predicted"/>
<organism evidence="1 2">
    <name type="scientific">Paragonimus westermani</name>
    <dbReference type="NCBI Taxonomy" id="34504"/>
    <lineage>
        <taxon>Eukaryota</taxon>
        <taxon>Metazoa</taxon>
        <taxon>Spiralia</taxon>
        <taxon>Lophotrochozoa</taxon>
        <taxon>Platyhelminthes</taxon>
        <taxon>Trematoda</taxon>
        <taxon>Digenea</taxon>
        <taxon>Plagiorchiida</taxon>
        <taxon>Troglotremata</taxon>
        <taxon>Troglotrematidae</taxon>
        <taxon>Paragonimus</taxon>
    </lineage>
</organism>
<protein>
    <submittedName>
        <fullName evidence="1">Uncharacterized protein</fullName>
    </submittedName>
</protein>
<comment type="caution">
    <text evidence="1">The sequence shown here is derived from an EMBL/GenBank/DDBJ whole genome shotgun (WGS) entry which is preliminary data.</text>
</comment>
<sequence>MRSGVINERQSFEFLLSAGVGCLVESRGLPLVVFRGIHTSTFIRLACGRLRISVGFYVDFFLPNMGTAIEAELGPKRFLIKEMYEKILRILSTTCLPPGCGLRKRLLYMIVLRNPKLFGLTSAHNIHNRIQQIVGGCPS</sequence>
<dbReference type="EMBL" id="JTDF01015089">
    <property type="protein sequence ID" value="KAF8563025.1"/>
    <property type="molecule type" value="Genomic_DNA"/>
</dbReference>